<feature type="compositionally biased region" description="Basic and acidic residues" evidence="1">
    <location>
        <begin position="7"/>
        <end position="16"/>
    </location>
</feature>
<proteinExistence type="predicted"/>
<organism evidence="2 3">
    <name type="scientific">Saccharopolyspora gregorii</name>
    <dbReference type="NCBI Taxonomy" id="33914"/>
    <lineage>
        <taxon>Bacteria</taxon>
        <taxon>Bacillati</taxon>
        <taxon>Actinomycetota</taxon>
        <taxon>Actinomycetes</taxon>
        <taxon>Pseudonocardiales</taxon>
        <taxon>Pseudonocardiaceae</taxon>
        <taxon>Saccharopolyspora</taxon>
    </lineage>
</organism>
<evidence type="ECO:0000313" key="3">
    <source>
        <dbReference type="Proteomes" id="UP001500483"/>
    </source>
</evidence>
<reference evidence="3" key="1">
    <citation type="journal article" date="2019" name="Int. J. Syst. Evol. Microbiol.">
        <title>The Global Catalogue of Microorganisms (GCM) 10K type strain sequencing project: providing services to taxonomists for standard genome sequencing and annotation.</title>
        <authorList>
            <consortium name="The Broad Institute Genomics Platform"/>
            <consortium name="The Broad Institute Genome Sequencing Center for Infectious Disease"/>
            <person name="Wu L."/>
            <person name="Ma J."/>
        </authorList>
    </citation>
    <scope>NUCLEOTIDE SEQUENCE [LARGE SCALE GENOMIC DNA]</scope>
    <source>
        <strain evidence="3">JCM 9687</strain>
    </source>
</reference>
<protein>
    <submittedName>
        <fullName evidence="2">Uncharacterized protein</fullName>
    </submittedName>
</protein>
<comment type="caution">
    <text evidence="2">The sequence shown here is derived from an EMBL/GenBank/DDBJ whole genome shotgun (WGS) entry which is preliminary data.</text>
</comment>
<evidence type="ECO:0000256" key="1">
    <source>
        <dbReference type="SAM" id="MobiDB-lite"/>
    </source>
</evidence>
<gene>
    <name evidence="2" type="ORF">GCM10020366_52920</name>
</gene>
<dbReference type="EMBL" id="BAAAYK010000038">
    <property type="protein sequence ID" value="GAA3362947.1"/>
    <property type="molecule type" value="Genomic_DNA"/>
</dbReference>
<accession>A0ABP6RXU1</accession>
<name>A0ABP6RXU1_9PSEU</name>
<sequence>MRHHRELARGHPDADHGPAGAQWDIPGYKTRNGVSPDGERSVVVSINTDSLVPEPGVPAPTTDPVSEIVENALCGDGR</sequence>
<keyword evidence="3" id="KW-1185">Reference proteome</keyword>
<feature type="region of interest" description="Disordered" evidence="1">
    <location>
        <begin position="1"/>
        <end position="38"/>
    </location>
</feature>
<dbReference type="Proteomes" id="UP001500483">
    <property type="component" value="Unassembled WGS sequence"/>
</dbReference>
<evidence type="ECO:0000313" key="2">
    <source>
        <dbReference type="EMBL" id="GAA3362947.1"/>
    </source>
</evidence>